<proteinExistence type="predicted"/>
<keyword evidence="1" id="KW-0479">Metal-binding</keyword>
<evidence type="ECO:0000256" key="1">
    <source>
        <dbReference type="ARBA" id="ARBA00022723"/>
    </source>
</evidence>
<dbReference type="EMBL" id="BQNB010012096">
    <property type="protein sequence ID" value="GJS99137.1"/>
    <property type="molecule type" value="Genomic_DNA"/>
</dbReference>
<keyword evidence="2" id="KW-0378">Hydrolase</keyword>
<keyword evidence="6" id="KW-1185">Reference proteome</keyword>
<evidence type="ECO:0000313" key="6">
    <source>
        <dbReference type="Proteomes" id="UP001151760"/>
    </source>
</evidence>
<gene>
    <name evidence="5" type="ORF">Tco_0820307</name>
</gene>
<dbReference type="Pfam" id="PF25597">
    <property type="entry name" value="SH3_retrovirus"/>
    <property type="match status" value="1"/>
</dbReference>
<sequence>MVRSMICNSILPEILWTDALKTTTHILNKVPSTSVPKMPFELWTGKAPSLRYFKILGCPAEEKIFNPQTKKLDSRTISCYFIGYPERSKWYRFNCPNHTTRIVETRDAEFLENGKISRSGERSIDLNEKLMDDSNQESSIPLYTENTTIVPLDDVVDIHVVDAPPHDQNPIPPIVQQPLRRSERTRRLVAHDDFLTDLNEDDYDLGFSTMASEIHEVMSKFQFKKIEVDQCIYLNMSGSKFVILVVYVDEIILASNDLNMLYETKRFLSENFEMKNLGEASYVIGIEIYRDKSRVILGLSQRAYIDKILKKYNMENGSPTVALVVKCDKFVAYECPKNKLK</sequence>
<dbReference type="Pfam" id="PF07727">
    <property type="entry name" value="RVT_2"/>
    <property type="match status" value="1"/>
</dbReference>
<dbReference type="PANTHER" id="PTHR42648:SF28">
    <property type="entry name" value="TRANSPOSON-ENCODED PROTEIN WITH RIBONUCLEASE H-LIKE AND RETROVIRUS ZINC FINGER-LIKE DOMAINS"/>
    <property type="match status" value="1"/>
</dbReference>
<comment type="caution">
    <text evidence="5">The sequence shown here is derived from an EMBL/GenBank/DDBJ whole genome shotgun (WGS) entry which is preliminary data.</text>
</comment>
<feature type="domain" description="Retroviral polymerase SH3-like" evidence="4">
    <location>
        <begin position="66"/>
        <end position="114"/>
    </location>
</feature>
<feature type="domain" description="Reverse transcriptase Ty1/copia-type" evidence="3">
    <location>
        <begin position="212"/>
        <end position="320"/>
    </location>
</feature>
<evidence type="ECO:0000256" key="2">
    <source>
        <dbReference type="ARBA" id="ARBA00022801"/>
    </source>
</evidence>
<dbReference type="Proteomes" id="UP001151760">
    <property type="component" value="Unassembled WGS sequence"/>
</dbReference>
<accession>A0ABQ5AA07</accession>
<dbReference type="InterPro" id="IPR013103">
    <property type="entry name" value="RVT_2"/>
</dbReference>
<protein>
    <submittedName>
        <fullName evidence="5">Retrovirus-related pol polyprotein from transposon TNT 1-94</fullName>
    </submittedName>
</protein>
<name>A0ABQ5AA07_9ASTR</name>
<evidence type="ECO:0000259" key="4">
    <source>
        <dbReference type="Pfam" id="PF25597"/>
    </source>
</evidence>
<dbReference type="InterPro" id="IPR057670">
    <property type="entry name" value="SH3_retrovirus"/>
</dbReference>
<dbReference type="InterPro" id="IPR039537">
    <property type="entry name" value="Retrotran_Ty1/copia-like"/>
</dbReference>
<organism evidence="5 6">
    <name type="scientific">Tanacetum coccineum</name>
    <dbReference type="NCBI Taxonomy" id="301880"/>
    <lineage>
        <taxon>Eukaryota</taxon>
        <taxon>Viridiplantae</taxon>
        <taxon>Streptophyta</taxon>
        <taxon>Embryophyta</taxon>
        <taxon>Tracheophyta</taxon>
        <taxon>Spermatophyta</taxon>
        <taxon>Magnoliopsida</taxon>
        <taxon>eudicotyledons</taxon>
        <taxon>Gunneridae</taxon>
        <taxon>Pentapetalae</taxon>
        <taxon>asterids</taxon>
        <taxon>campanulids</taxon>
        <taxon>Asterales</taxon>
        <taxon>Asteraceae</taxon>
        <taxon>Asteroideae</taxon>
        <taxon>Anthemideae</taxon>
        <taxon>Anthemidinae</taxon>
        <taxon>Tanacetum</taxon>
    </lineage>
</organism>
<evidence type="ECO:0000259" key="3">
    <source>
        <dbReference type="Pfam" id="PF07727"/>
    </source>
</evidence>
<dbReference type="PANTHER" id="PTHR42648">
    <property type="entry name" value="TRANSPOSASE, PUTATIVE-RELATED"/>
    <property type="match status" value="1"/>
</dbReference>
<reference evidence="5" key="2">
    <citation type="submission" date="2022-01" db="EMBL/GenBank/DDBJ databases">
        <authorList>
            <person name="Yamashiro T."/>
            <person name="Shiraishi A."/>
            <person name="Satake H."/>
            <person name="Nakayama K."/>
        </authorList>
    </citation>
    <scope>NUCLEOTIDE SEQUENCE</scope>
</reference>
<reference evidence="5" key="1">
    <citation type="journal article" date="2022" name="Int. J. Mol. Sci.">
        <title>Draft Genome of Tanacetum Coccineum: Genomic Comparison of Closely Related Tanacetum-Family Plants.</title>
        <authorList>
            <person name="Yamashiro T."/>
            <person name="Shiraishi A."/>
            <person name="Nakayama K."/>
            <person name="Satake H."/>
        </authorList>
    </citation>
    <scope>NUCLEOTIDE SEQUENCE</scope>
</reference>
<evidence type="ECO:0000313" key="5">
    <source>
        <dbReference type="EMBL" id="GJS99137.1"/>
    </source>
</evidence>